<proteinExistence type="predicted"/>
<evidence type="ECO:0000313" key="2">
    <source>
        <dbReference type="Proteomes" id="UP001160148"/>
    </source>
</evidence>
<reference evidence="1 2" key="1">
    <citation type="submission" date="2023-01" db="EMBL/GenBank/DDBJ databases">
        <authorList>
            <person name="Whitehead M."/>
        </authorList>
    </citation>
    <scope>NUCLEOTIDE SEQUENCE [LARGE SCALE GENOMIC DNA]</scope>
</reference>
<sequence>MVETKKEFIEREERRRAIAALKRKSAIEGIKAVHVMIPRANSDPDFVAEFVLNVDGLDTVWSQYKAEDNTLLECLVNVGKESEYAPGQSGELRIIIVFRERPSSGSYGAHPGPKRR</sequence>
<protein>
    <submittedName>
        <fullName evidence="1">Uncharacterized protein</fullName>
    </submittedName>
</protein>
<name>A0AAV0W9H7_9HEMI</name>
<comment type="caution">
    <text evidence="1">The sequence shown here is derived from an EMBL/GenBank/DDBJ whole genome shotgun (WGS) entry which is preliminary data.</text>
</comment>
<dbReference type="EMBL" id="CARXXK010000002">
    <property type="protein sequence ID" value="CAI6352504.1"/>
    <property type="molecule type" value="Genomic_DNA"/>
</dbReference>
<gene>
    <name evidence="1" type="ORF">MEUPH1_LOCUS8739</name>
</gene>
<dbReference type="Proteomes" id="UP001160148">
    <property type="component" value="Unassembled WGS sequence"/>
</dbReference>
<organism evidence="1 2">
    <name type="scientific">Macrosiphum euphorbiae</name>
    <name type="common">potato aphid</name>
    <dbReference type="NCBI Taxonomy" id="13131"/>
    <lineage>
        <taxon>Eukaryota</taxon>
        <taxon>Metazoa</taxon>
        <taxon>Ecdysozoa</taxon>
        <taxon>Arthropoda</taxon>
        <taxon>Hexapoda</taxon>
        <taxon>Insecta</taxon>
        <taxon>Pterygota</taxon>
        <taxon>Neoptera</taxon>
        <taxon>Paraneoptera</taxon>
        <taxon>Hemiptera</taxon>
        <taxon>Sternorrhyncha</taxon>
        <taxon>Aphidomorpha</taxon>
        <taxon>Aphidoidea</taxon>
        <taxon>Aphididae</taxon>
        <taxon>Macrosiphini</taxon>
        <taxon>Macrosiphum</taxon>
    </lineage>
</organism>
<evidence type="ECO:0000313" key="1">
    <source>
        <dbReference type="EMBL" id="CAI6352504.1"/>
    </source>
</evidence>
<accession>A0AAV0W9H7</accession>
<dbReference type="AlphaFoldDB" id="A0AAV0W9H7"/>
<keyword evidence="2" id="KW-1185">Reference proteome</keyword>